<dbReference type="GO" id="GO:0005789">
    <property type="term" value="C:endoplasmic reticulum membrane"/>
    <property type="evidence" value="ECO:0007669"/>
    <property type="project" value="UniProtKB-SubCell"/>
</dbReference>
<evidence type="ECO:0000313" key="17">
    <source>
        <dbReference type="Proteomes" id="UP001378592"/>
    </source>
</evidence>
<evidence type="ECO:0000256" key="10">
    <source>
        <dbReference type="ARBA" id="ARBA00023004"/>
    </source>
</evidence>
<evidence type="ECO:0000256" key="7">
    <source>
        <dbReference type="ARBA" id="ARBA00022824"/>
    </source>
</evidence>
<dbReference type="InterPro" id="IPR050196">
    <property type="entry name" value="Cytochrome_P450_Monoox"/>
</dbReference>
<comment type="similarity">
    <text evidence="4 14">Belongs to the cytochrome P450 family.</text>
</comment>
<evidence type="ECO:0000313" key="16">
    <source>
        <dbReference type="EMBL" id="KAK7792767.1"/>
    </source>
</evidence>
<keyword evidence="9 14" id="KW-0560">Oxidoreductase</keyword>
<comment type="cofactor">
    <cofactor evidence="1 13">
        <name>heme</name>
        <dbReference type="ChEBI" id="CHEBI:30413"/>
    </cofactor>
</comment>
<evidence type="ECO:0000256" key="15">
    <source>
        <dbReference type="SAM" id="Phobius"/>
    </source>
</evidence>
<dbReference type="GO" id="GO:0005506">
    <property type="term" value="F:iron ion binding"/>
    <property type="evidence" value="ECO:0007669"/>
    <property type="project" value="InterPro"/>
</dbReference>
<accession>A0AAN9V935</accession>
<dbReference type="InterPro" id="IPR001128">
    <property type="entry name" value="Cyt_P450"/>
</dbReference>
<dbReference type="InterPro" id="IPR017972">
    <property type="entry name" value="Cyt_P450_CS"/>
</dbReference>
<comment type="subcellular location">
    <subcellularLocation>
        <location evidence="3">Endoplasmic reticulum membrane</location>
        <topology evidence="3">Peripheral membrane protein</topology>
    </subcellularLocation>
    <subcellularLocation>
        <location evidence="2">Microsome membrane</location>
        <topology evidence="2">Peripheral membrane protein</topology>
    </subcellularLocation>
</comment>
<evidence type="ECO:0000256" key="1">
    <source>
        <dbReference type="ARBA" id="ARBA00001971"/>
    </source>
</evidence>
<reference evidence="16 17" key="1">
    <citation type="submission" date="2024-03" db="EMBL/GenBank/DDBJ databases">
        <title>The genome assembly and annotation of the cricket Gryllus longicercus Weissman &amp; Gray.</title>
        <authorList>
            <person name="Szrajer S."/>
            <person name="Gray D."/>
            <person name="Ylla G."/>
        </authorList>
    </citation>
    <scope>NUCLEOTIDE SEQUENCE [LARGE SCALE GENOMIC DNA]</scope>
    <source>
        <strain evidence="16">DAG 2021-001</strain>
        <tissue evidence="16">Whole body minus gut</tissue>
    </source>
</reference>
<dbReference type="PRINTS" id="PR00385">
    <property type="entry name" value="P450"/>
</dbReference>
<feature type="binding site" description="axial binding residue" evidence="13">
    <location>
        <position position="471"/>
    </location>
    <ligand>
        <name>heme</name>
        <dbReference type="ChEBI" id="CHEBI:30413"/>
    </ligand>
    <ligandPart>
        <name>Fe</name>
        <dbReference type="ChEBI" id="CHEBI:18248"/>
    </ligandPart>
</feature>
<evidence type="ECO:0000256" key="11">
    <source>
        <dbReference type="ARBA" id="ARBA00023033"/>
    </source>
</evidence>
<keyword evidence="17" id="KW-1185">Reference proteome</keyword>
<evidence type="ECO:0008006" key="18">
    <source>
        <dbReference type="Google" id="ProtNLM"/>
    </source>
</evidence>
<keyword evidence="15" id="KW-0812">Transmembrane</keyword>
<comment type="caution">
    <text evidence="16">The sequence shown here is derived from an EMBL/GenBank/DDBJ whole genome shotgun (WGS) entry which is preliminary data.</text>
</comment>
<keyword evidence="15" id="KW-1133">Transmembrane helix</keyword>
<organism evidence="16 17">
    <name type="scientific">Gryllus longicercus</name>
    <dbReference type="NCBI Taxonomy" id="2509291"/>
    <lineage>
        <taxon>Eukaryota</taxon>
        <taxon>Metazoa</taxon>
        <taxon>Ecdysozoa</taxon>
        <taxon>Arthropoda</taxon>
        <taxon>Hexapoda</taxon>
        <taxon>Insecta</taxon>
        <taxon>Pterygota</taxon>
        <taxon>Neoptera</taxon>
        <taxon>Polyneoptera</taxon>
        <taxon>Orthoptera</taxon>
        <taxon>Ensifera</taxon>
        <taxon>Gryllidea</taxon>
        <taxon>Grylloidea</taxon>
        <taxon>Gryllidae</taxon>
        <taxon>Gryllinae</taxon>
        <taxon>Gryllus</taxon>
    </lineage>
</organism>
<dbReference type="GO" id="GO:0020037">
    <property type="term" value="F:heme binding"/>
    <property type="evidence" value="ECO:0007669"/>
    <property type="project" value="InterPro"/>
</dbReference>
<evidence type="ECO:0000256" key="14">
    <source>
        <dbReference type="RuleBase" id="RU000461"/>
    </source>
</evidence>
<protein>
    <recommendedName>
        <fullName evidence="18">Cytochrome P450</fullName>
    </recommendedName>
</protein>
<dbReference type="CDD" id="cd20628">
    <property type="entry name" value="CYP4"/>
    <property type="match status" value="1"/>
</dbReference>
<evidence type="ECO:0000256" key="4">
    <source>
        <dbReference type="ARBA" id="ARBA00010617"/>
    </source>
</evidence>
<dbReference type="Pfam" id="PF00067">
    <property type="entry name" value="p450"/>
    <property type="match status" value="1"/>
</dbReference>
<name>A0AAN9V935_9ORTH</name>
<evidence type="ECO:0000256" key="2">
    <source>
        <dbReference type="ARBA" id="ARBA00004174"/>
    </source>
</evidence>
<dbReference type="InterPro" id="IPR036396">
    <property type="entry name" value="Cyt_P450_sf"/>
</dbReference>
<dbReference type="GO" id="GO:0016705">
    <property type="term" value="F:oxidoreductase activity, acting on paired donors, with incorporation or reduction of molecular oxygen"/>
    <property type="evidence" value="ECO:0007669"/>
    <property type="project" value="InterPro"/>
</dbReference>
<dbReference type="PANTHER" id="PTHR24291">
    <property type="entry name" value="CYTOCHROME P450 FAMILY 4"/>
    <property type="match status" value="1"/>
</dbReference>
<evidence type="ECO:0000256" key="12">
    <source>
        <dbReference type="ARBA" id="ARBA00023136"/>
    </source>
</evidence>
<keyword evidence="11 14" id="KW-0503">Monooxygenase</keyword>
<keyword evidence="6 13" id="KW-0479">Metal-binding</keyword>
<evidence type="ECO:0000256" key="13">
    <source>
        <dbReference type="PIRSR" id="PIRSR602401-1"/>
    </source>
</evidence>
<dbReference type="PRINTS" id="PR00463">
    <property type="entry name" value="EP450I"/>
</dbReference>
<dbReference type="PROSITE" id="PS00086">
    <property type="entry name" value="CYTOCHROME_P450"/>
    <property type="match status" value="1"/>
</dbReference>
<proteinExistence type="inferred from homology"/>
<dbReference type="PANTHER" id="PTHR24291:SF189">
    <property type="entry name" value="CYTOCHROME P450 4C3-RELATED"/>
    <property type="match status" value="1"/>
</dbReference>
<keyword evidence="5 13" id="KW-0349">Heme</keyword>
<gene>
    <name evidence="16" type="ORF">R5R35_004880</name>
</gene>
<dbReference type="AlphaFoldDB" id="A0AAN9V935"/>
<dbReference type="Proteomes" id="UP001378592">
    <property type="component" value="Unassembled WGS sequence"/>
</dbReference>
<evidence type="ECO:0000256" key="5">
    <source>
        <dbReference type="ARBA" id="ARBA00022617"/>
    </source>
</evidence>
<keyword evidence="12 15" id="KW-0472">Membrane</keyword>
<evidence type="ECO:0000256" key="6">
    <source>
        <dbReference type="ARBA" id="ARBA00022723"/>
    </source>
</evidence>
<dbReference type="GO" id="GO:0004497">
    <property type="term" value="F:monooxygenase activity"/>
    <property type="evidence" value="ECO:0007669"/>
    <property type="project" value="UniProtKB-KW"/>
</dbReference>
<dbReference type="EMBL" id="JAZDUA010000427">
    <property type="protein sequence ID" value="KAK7792767.1"/>
    <property type="molecule type" value="Genomic_DNA"/>
</dbReference>
<dbReference type="Gene3D" id="1.10.630.10">
    <property type="entry name" value="Cytochrome P450"/>
    <property type="match status" value="1"/>
</dbReference>
<keyword evidence="8" id="KW-0492">Microsome</keyword>
<dbReference type="SUPFAM" id="SSF48264">
    <property type="entry name" value="Cytochrome P450"/>
    <property type="match status" value="1"/>
</dbReference>
<evidence type="ECO:0000256" key="8">
    <source>
        <dbReference type="ARBA" id="ARBA00022848"/>
    </source>
</evidence>
<evidence type="ECO:0000256" key="3">
    <source>
        <dbReference type="ARBA" id="ARBA00004406"/>
    </source>
</evidence>
<evidence type="ECO:0000256" key="9">
    <source>
        <dbReference type="ARBA" id="ARBA00023002"/>
    </source>
</evidence>
<keyword evidence="10 13" id="KW-0408">Iron</keyword>
<feature type="transmembrane region" description="Helical" evidence="15">
    <location>
        <begin position="20"/>
        <end position="43"/>
    </location>
</feature>
<sequence>MPEVPPNSGAPTGDGGALLWSPLVTAAWTLLAVLAVTAIAIPYRFTSRRYRQLVSRIPGPPPVPIVGNALLIVAATRRGVIPLLKKLREQYGSFFKLQILGLTHIMISDVDMIEKLLGSVSFITKSFDYLLLQPWLGDGLLLSTGGKWHSRRKLLTPAFHFRILEDYVPVFTRCSRVLVEKLRERAGDPSVPVNDLITLCTLDVICETAMGTRIDAQEGKGVEYVSAVLRMSELFQKRQLTPWLWRPWLFALSPTGFEQRRVLRQLHAFTTRVIAERRAERRAAHASHASHASPKKKRRLLALLDLLLEVAESEPGALSLDDIREEVDTFMFEGHDTTSAALSWVIFLLSLNPKEQEKAWQEQAEIFGESAREPTMEDLGRMRYLEQVVKEALRLYPSVPAFSRVLERETTIGEYTVPEGAFLTFSPLLLHRDERLWPEPARFRPERFDPEEAQGRHPFAYIPFSAGPRGCIGQRFALLEEKAVLSAVLRHFRLEAAQREADATPLMELVLRPEQSLRVRFVDRAPAHQ</sequence>
<dbReference type="InterPro" id="IPR002401">
    <property type="entry name" value="Cyt_P450_E_grp-I"/>
</dbReference>
<keyword evidence="7" id="KW-0256">Endoplasmic reticulum</keyword>